<proteinExistence type="predicted"/>
<gene>
    <name evidence="1" type="ORF">E0H58_20805</name>
    <name evidence="2" type="ORF">E0H92_40865</name>
</gene>
<name>A0A4R0ID29_9ACTN</name>
<dbReference type="EMBL" id="SJJY01000004">
    <property type="protein sequence ID" value="TCC22820.1"/>
    <property type="molecule type" value="Genomic_DNA"/>
</dbReference>
<reference evidence="3 4" key="1">
    <citation type="submission" date="2019-02" db="EMBL/GenBank/DDBJ databases">
        <title>Kribbella capetownensis sp. nov. and Kribbella speibonae sp. nov., isolated from soil.</title>
        <authorList>
            <person name="Curtis S.M."/>
            <person name="Norton I."/>
            <person name="Everest G.J."/>
            <person name="Meyers P.R."/>
        </authorList>
    </citation>
    <scope>NUCLEOTIDE SEQUENCE [LARGE SCALE GENOMIC DNA]</scope>
    <source>
        <strain evidence="1 3">SK5</strain>
        <strain evidence="2 4">YM55</strain>
    </source>
</reference>
<comment type="caution">
    <text evidence="2">The sequence shown here is derived from an EMBL/GenBank/DDBJ whole genome shotgun (WGS) entry which is preliminary data.</text>
</comment>
<organism evidence="2 4">
    <name type="scientific">Kribbella speibonae</name>
    <dbReference type="NCBI Taxonomy" id="1572660"/>
    <lineage>
        <taxon>Bacteria</taxon>
        <taxon>Bacillati</taxon>
        <taxon>Actinomycetota</taxon>
        <taxon>Actinomycetes</taxon>
        <taxon>Propionibacteriales</taxon>
        <taxon>Kribbellaceae</taxon>
        <taxon>Kribbella</taxon>
    </lineage>
</organism>
<keyword evidence="3" id="KW-1185">Reference proteome</keyword>
<dbReference type="Proteomes" id="UP000294225">
    <property type="component" value="Unassembled WGS sequence"/>
</dbReference>
<evidence type="ECO:0000313" key="3">
    <source>
        <dbReference type="Proteomes" id="UP000292385"/>
    </source>
</evidence>
<dbReference type="RefSeq" id="WP_131463053.1">
    <property type="nucleotide sequence ID" value="NZ_SJJY01000004.1"/>
</dbReference>
<evidence type="ECO:0000313" key="4">
    <source>
        <dbReference type="Proteomes" id="UP000294225"/>
    </source>
</evidence>
<dbReference type="AlphaFoldDB" id="A0A4R0ID29"/>
<sequence>MAVEVEVFAHQQPNRLLVCRLGGWVMRSVLGVGDVAAVITEDGSDVWRVRWGTSVSVQVVELPPGQYEFVDLWTVSVSPYERGVDLGKVFAMAIADAAAVLADGFIRDEGGMAGGGDIPAGRSIARLLRCPSQDEAAILEFLKRT</sequence>
<evidence type="ECO:0000313" key="2">
    <source>
        <dbReference type="EMBL" id="TCC30309.1"/>
    </source>
</evidence>
<dbReference type="EMBL" id="SJKC01000008">
    <property type="protein sequence ID" value="TCC30309.1"/>
    <property type="molecule type" value="Genomic_DNA"/>
</dbReference>
<protein>
    <submittedName>
        <fullName evidence="2">Uncharacterized protein</fullName>
    </submittedName>
</protein>
<dbReference type="Proteomes" id="UP000292385">
    <property type="component" value="Unassembled WGS sequence"/>
</dbReference>
<evidence type="ECO:0000313" key="1">
    <source>
        <dbReference type="EMBL" id="TCC22820.1"/>
    </source>
</evidence>
<accession>A0A4R0ID29</accession>